<evidence type="ECO:0000313" key="2">
    <source>
        <dbReference type="Proteomes" id="UP000076154"/>
    </source>
</evidence>
<dbReference type="AlphaFoldDB" id="A0A369JDF5"/>
<reference evidence="1" key="1">
    <citation type="submission" date="2018-04" db="EMBL/GenBank/DDBJ databases">
        <title>Whole genome sequencing of Hypsizygus marmoreus.</title>
        <authorList>
            <person name="Choi I.-G."/>
            <person name="Min B."/>
            <person name="Kim J.-G."/>
            <person name="Kim S."/>
            <person name="Oh Y.-L."/>
            <person name="Kong W.-S."/>
            <person name="Park H."/>
            <person name="Jeong J."/>
            <person name="Song E.-S."/>
        </authorList>
    </citation>
    <scope>NUCLEOTIDE SEQUENCE [LARGE SCALE GENOMIC DNA]</scope>
    <source>
        <strain evidence="1">51987-8</strain>
    </source>
</reference>
<sequence>MGPPSPASDTEDNGIGPLQDRMYKASWLSRCGLAKLLRCIAGSGGDHAWGMLKTRGIDRRRGKSASLFPTPLNLKPPLGRDHKIDRFANILRPSLDRIVFTARLPSLSALSSSLLPLLFAVALSSRSVALLSILVVCTPVVRLFHRYTLPVSVCAV</sequence>
<accession>A0A369JDF5</accession>
<name>A0A369JDF5_HYPMA</name>
<organism evidence="1 2">
    <name type="scientific">Hypsizygus marmoreus</name>
    <name type="common">White beech mushroom</name>
    <name type="synonym">Agaricus marmoreus</name>
    <dbReference type="NCBI Taxonomy" id="39966"/>
    <lineage>
        <taxon>Eukaryota</taxon>
        <taxon>Fungi</taxon>
        <taxon>Dikarya</taxon>
        <taxon>Basidiomycota</taxon>
        <taxon>Agaricomycotina</taxon>
        <taxon>Agaricomycetes</taxon>
        <taxon>Agaricomycetidae</taxon>
        <taxon>Agaricales</taxon>
        <taxon>Tricholomatineae</taxon>
        <taxon>Lyophyllaceae</taxon>
        <taxon>Hypsizygus</taxon>
    </lineage>
</organism>
<dbReference type="InParanoid" id="A0A369JDF5"/>
<evidence type="ECO:0000313" key="1">
    <source>
        <dbReference type="EMBL" id="RDB19908.1"/>
    </source>
</evidence>
<proteinExistence type="predicted"/>
<dbReference type="EMBL" id="LUEZ02000071">
    <property type="protein sequence ID" value="RDB19908.1"/>
    <property type="molecule type" value="Genomic_DNA"/>
</dbReference>
<protein>
    <submittedName>
        <fullName evidence="1">Uncharacterized protein</fullName>
    </submittedName>
</protein>
<comment type="caution">
    <text evidence="1">The sequence shown here is derived from an EMBL/GenBank/DDBJ whole genome shotgun (WGS) entry which is preliminary data.</text>
</comment>
<gene>
    <name evidence="1" type="ORF">Hypma_012969</name>
</gene>
<keyword evidence="2" id="KW-1185">Reference proteome</keyword>
<dbReference type="Proteomes" id="UP000076154">
    <property type="component" value="Unassembled WGS sequence"/>
</dbReference>